<keyword evidence="2" id="KW-0812">Transmembrane</keyword>
<dbReference type="InterPro" id="IPR003399">
    <property type="entry name" value="Mce/MlaD"/>
</dbReference>
<protein>
    <submittedName>
        <fullName evidence="5">Phospholipid/cholesterol/gamma-HCH transport system substrate-binding protein</fullName>
    </submittedName>
</protein>
<evidence type="ECO:0000313" key="6">
    <source>
        <dbReference type="Proteomes" id="UP000550501"/>
    </source>
</evidence>
<gene>
    <name evidence="5" type="ORF">FHR72_001238</name>
</gene>
<sequence length="510" mass="53696">MDLQRFRTPKAMVVLAVVAVLIAVAILGAAVVGYRVYRESTTTTVTAYFPSTIALYPGDRVLVMGVRVGTIDSVEPDGGQSKVVLHFDKSVEVAADATASILNPSLVASRAIQLSPPAAGGPALQNGAVIPVDRTRIPAEWDDLRAQLATALDGLGPTPDQPQGPVGDAVSAFADGLAGKGEQLNTTFTSLSNALEALNKGRGDLFAVLRNLALFVSTLRTSDQQFSAFNTDLATLTGALNNSDAELARGVESFRTLLNTTRDFLEDNADVAVTDVNNLREVTDALLQPEALQGLENTLHVLPTFGGNFVNIYSPVNGALTAVPVLNNFANPIQLLCSSIQAGSRLGYQESAELCAQYLAPILDAIKFNYPPFGIQPLTTASTLPKYVAYSEERLRPPPGYKDTTVPGLWARDTLFSHGNHEPGWIVAPGMQGLQVQPLTARMLTPESLGALLGGPDPAPPPAGVRGGAPPNAYDQSNPLPPPWYPQPPPTPAPLQPTAPPLAAEVGGQP</sequence>
<evidence type="ECO:0000259" key="3">
    <source>
        <dbReference type="Pfam" id="PF02470"/>
    </source>
</evidence>
<keyword evidence="2" id="KW-0472">Membrane</keyword>
<evidence type="ECO:0000256" key="2">
    <source>
        <dbReference type="SAM" id="Phobius"/>
    </source>
</evidence>
<dbReference type="Proteomes" id="UP000550501">
    <property type="component" value="Unassembled WGS sequence"/>
</dbReference>
<evidence type="ECO:0000256" key="1">
    <source>
        <dbReference type="SAM" id="MobiDB-lite"/>
    </source>
</evidence>
<feature type="compositionally biased region" description="Pro residues" evidence="1">
    <location>
        <begin position="479"/>
        <end position="500"/>
    </location>
</feature>
<evidence type="ECO:0000313" key="5">
    <source>
        <dbReference type="EMBL" id="MBB2989775.1"/>
    </source>
</evidence>
<keyword evidence="2" id="KW-1133">Transmembrane helix</keyword>
<accession>A0A839Q5X7</accession>
<comment type="caution">
    <text evidence="5">The sequence shown here is derived from an EMBL/GenBank/DDBJ whole genome shotgun (WGS) entry which is preliminary data.</text>
</comment>
<proteinExistence type="predicted"/>
<feature type="domain" description="Mammalian cell entry C-terminal" evidence="4">
    <location>
        <begin position="123"/>
        <end position="286"/>
    </location>
</feature>
<reference evidence="5 6" key="1">
    <citation type="submission" date="2020-08" db="EMBL/GenBank/DDBJ databases">
        <title>The Agave Microbiome: Exploring the role of microbial communities in plant adaptations to desert environments.</title>
        <authorList>
            <person name="Partida-Martinez L.P."/>
        </authorList>
    </citation>
    <scope>NUCLEOTIDE SEQUENCE [LARGE SCALE GENOMIC DNA]</scope>
    <source>
        <strain evidence="5 6">AT2.18</strain>
    </source>
</reference>
<dbReference type="InterPro" id="IPR024516">
    <property type="entry name" value="Mce_C"/>
</dbReference>
<evidence type="ECO:0000259" key="4">
    <source>
        <dbReference type="Pfam" id="PF11887"/>
    </source>
</evidence>
<dbReference type="Pfam" id="PF11887">
    <property type="entry name" value="Mce4_CUP1"/>
    <property type="match status" value="1"/>
</dbReference>
<dbReference type="AlphaFoldDB" id="A0A839Q5X7"/>
<dbReference type="InterPro" id="IPR005693">
    <property type="entry name" value="Mce"/>
</dbReference>
<dbReference type="EMBL" id="JACHVU010000002">
    <property type="protein sequence ID" value="MBB2989775.1"/>
    <property type="molecule type" value="Genomic_DNA"/>
</dbReference>
<name>A0A839Q5X7_MYCIR</name>
<feature type="domain" description="Mce/MlaD" evidence="3">
    <location>
        <begin position="42"/>
        <end position="117"/>
    </location>
</feature>
<dbReference type="PANTHER" id="PTHR33371:SF4">
    <property type="entry name" value="INTERMEMBRANE PHOSPHOLIPID TRANSPORT SYSTEM BINDING PROTEIN MLAD"/>
    <property type="match status" value="1"/>
</dbReference>
<feature type="region of interest" description="Disordered" evidence="1">
    <location>
        <begin position="448"/>
        <end position="510"/>
    </location>
</feature>
<organism evidence="5 6">
    <name type="scientific">Mycolicibacterium iranicum</name>
    <name type="common">Mycobacterium iranicum</name>
    <dbReference type="NCBI Taxonomy" id="912594"/>
    <lineage>
        <taxon>Bacteria</taxon>
        <taxon>Bacillati</taxon>
        <taxon>Actinomycetota</taxon>
        <taxon>Actinomycetes</taxon>
        <taxon>Mycobacteriales</taxon>
        <taxon>Mycobacteriaceae</taxon>
        <taxon>Mycolicibacterium</taxon>
    </lineage>
</organism>
<keyword evidence="6" id="KW-1185">Reference proteome</keyword>
<dbReference type="PANTHER" id="PTHR33371">
    <property type="entry name" value="INTERMEMBRANE PHOSPHOLIPID TRANSPORT SYSTEM BINDING PROTEIN MLAD-RELATED"/>
    <property type="match status" value="1"/>
</dbReference>
<dbReference type="NCBIfam" id="TIGR00996">
    <property type="entry name" value="Mtu_fam_mce"/>
    <property type="match status" value="1"/>
</dbReference>
<dbReference type="InterPro" id="IPR052336">
    <property type="entry name" value="MlaD_Phospholipid_Transporter"/>
</dbReference>
<dbReference type="Pfam" id="PF02470">
    <property type="entry name" value="MlaD"/>
    <property type="match status" value="1"/>
</dbReference>
<feature type="transmembrane region" description="Helical" evidence="2">
    <location>
        <begin position="12"/>
        <end position="37"/>
    </location>
</feature>
<dbReference type="GO" id="GO:0005576">
    <property type="term" value="C:extracellular region"/>
    <property type="evidence" value="ECO:0007669"/>
    <property type="project" value="TreeGrafter"/>
</dbReference>